<evidence type="ECO:0000313" key="3">
    <source>
        <dbReference type="Proteomes" id="UP000193560"/>
    </source>
</evidence>
<evidence type="ECO:0000256" key="1">
    <source>
        <dbReference type="SAM" id="Phobius"/>
    </source>
</evidence>
<keyword evidence="1" id="KW-0472">Membrane</keyword>
<keyword evidence="1" id="KW-1133">Transmembrane helix</keyword>
<feature type="transmembrane region" description="Helical" evidence="1">
    <location>
        <begin position="78"/>
        <end position="100"/>
    </location>
</feature>
<dbReference type="EMBL" id="MCGE01000043">
    <property type="protein sequence ID" value="ORZ05661.1"/>
    <property type="molecule type" value="Genomic_DNA"/>
</dbReference>
<proteinExistence type="predicted"/>
<reference evidence="2 3" key="1">
    <citation type="submission" date="2016-07" db="EMBL/GenBank/DDBJ databases">
        <title>Pervasive Adenine N6-methylation of Active Genes in Fungi.</title>
        <authorList>
            <consortium name="DOE Joint Genome Institute"/>
            <person name="Mondo S.J."/>
            <person name="Dannebaum R.O."/>
            <person name="Kuo R.C."/>
            <person name="Labutti K."/>
            <person name="Haridas S."/>
            <person name="Kuo A."/>
            <person name="Salamov A."/>
            <person name="Ahrendt S.R."/>
            <person name="Lipzen A."/>
            <person name="Sullivan W."/>
            <person name="Andreopoulos W.B."/>
            <person name="Clum A."/>
            <person name="Lindquist E."/>
            <person name="Daum C."/>
            <person name="Ramamoorthy G.K."/>
            <person name="Gryganskyi A."/>
            <person name="Culley D."/>
            <person name="Magnuson J.K."/>
            <person name="James T.Y."/>
            <person name="O'Malley M.A."/>
            <person name="Stajich J.E."/>
            <person name="Spatafora J.W."/>
            <person name="Visel A."/>
            <person name="Grigoriev I.V."/>
        </authorList>
    </citation>
    <scope>NUCLEOTIDE SEQUENCE [LARGE SCALE GENOMIC DNA]</scope>
    <source>
        <strain evidence="2 3">NRRL 1336</strain>
    </source>
</reference>
<dbReference type="AlphaFoldDB" id="A0A1X2HZ88"/>
<gene>
    <name evidence="2" type="ORF">BCR42DRAFT_398193</name>
</gene>
<feature type="transmembrane region" description="Helical" evidence="1">
    <location>
        <begin position="14"/>
        <end position="37"/>
    </location>
</feature>
<accession>A0A1X2HZ88</accession>
<protein>
    <submittedName>
        <fullName evidence="2">Uncharacterized protein</fullName>
    </submittedName>
</protein>
<feature type="transmembrane region" description="Helical" evidence="1">
    <location>
        <begin position="43"/>
        <end position="66"/>
    </location>
</feature>
<comment type="caution">
    <text evidence="2">The sequence shown here is derived from an EMBL/GenBank/DDBJ whole genome shotgun (WGS) entry which is preliminary data.</text>
</comment>
<keyword evidence="1" id="KW-0812">Transmembrane</keyword>
<keyword evidence="3" id="KW-1185">Reference proteome</keyword>
<sequence>MTTPVMILLCRSRYLWYISLVMTMAMLAGVLTSVALVPTADPIVWRLACLLWGWTFVLGTECQYFLSRNWKCLLALPWFVLRFVVSVACRLLVWPLVAWWNASSVVPLSSFVWKVPLAVLLDPLRDLDCSDVFYAPPSITRMHSWRRPRLTRQDITRYNHHIDTTGRMESMAIDTETYGPCRSMPCAMREQDLARRGGRCLGPRKLNAPWPGGSTETLPYFLDVPWQISPPPPLIVKYDLEVSMFWPTFNHFFVVLVCRVNHEYLEKGEPWIIEKDSPFLLFWAIGAWKFQRPHGRFRFSTVPPLGSKTIWVLGGICFKNKDIWTLLVYDFGNGRWMWSWYRSGNGSGGPGDGILMPAATALQVAVRSIYPMTMERYPCPFIPNTNNSTLHHHTLHSTPYTFPLNTHMNYPNYHHCHESTVMNNIVFHDLLSSRIPWQFSCSSCPTSWRT</sequence>
<evidence type="ECO:0000313" key="2">
    <source>
        <dbReference type="EMBL" id="ORZ05661.1"/>
    </source>
</evidence>
<organism evidence="2 3">
    <name type="scientific">Absidia repens</name>
    <dbReference type="NCBI Taxonomy" id="90262"/>
    <lineage>
        <taxon>Eukaryota</taxon>
        <taxon>Fungi</taxon>
        <taxon>Fungi incertae sedis</taxon>
        <taxon>Mucoromycota</taxon>
        <taxon>Mucoromycotina</taxon>
        <taxon>Mucoromycetes</taxon>
        <taxon>Mucorales</taxon>
        <taxon>Cunninghamellaceae</taxon>
        <taxon>Absidia</taxon>
    </lineage>
</organism>
<dbReference type="Proteomes" id="UP000193560">
    <property type="component" value="Unassembled WGS sequence"/>
</dbReference>
<name>A0A1X2HZ88_9FUNG</name>